<proteinExistence type="predicted"/>
<name>A0A382L9J6_9ZZZZ</name>
<dbReference type="PANTHER" id="PTHR43092:SF2">
    <property type="entry name" value="HERCYNYLCYSTEINE SULFOXIDE LYASE"/>
    <property type="match status" value="1"/>
</dbReference>
<gene>
    <name evidence="3" type="ORF">METZ01_LOCUS286428</name>
</gene>
<sequence>MFPHLKNQFFLDPKITFLNHGSFGACAKPIYNNLLEWQKKLEEEPVKFFENTIFDALEKSRKALGDFINCPADDLVYFPNPTTAVNAVARSLKLNPGDEVLSTNHIYGALDRSWKYILTNKRANFVKAKIPFPIQSKQEFLDSFFKHITNHTKVIFLSHITSMTAMKLPVEEVIEFAKEKNILTIIDGAHVPGHIPLNILKLDADIYTGACHKWMCTPKGISFLYVRKELQEDIHPLVVSWGWESENPGLSKFLDWHEWQGT</sequence>
<dbReference type="EMBL" id="UINC01085742">
    <property type="protein sequence ID" value="SVC33574.1"/>
    <property type="molecule type" value="Genomic_DNA"/>
</dbReference>
<feature type="non-terminal residue" evidence="3">
    <location>
        <position position="262"/>
    </location>
</feature>
<keyword evidence="1" id="KW-0663">Pyridoxal phosphate</keyword>
<evidence type="ECO:0000256" key="1">
    <source>
        <dbReference type="ARBA" id="ARBA00022898"/>
    </source>
</evidence>
<feature type="domain" description="Aminotransferase class V" evidence="2">
    <location>
        <begin position="51"/>
        <end position="238"/>
    </location>
</feature>
<dbReference type="InterPro" id="IPR015421">
    <property type="entry name" value="PyrdxlP-dep_Trfase_major"/>
</dbReference>
<dbReference type="InterPro" id="IPR000192">
    <property type="entry name" value="Aminotrans_V_dom"/>
</dbReference>
<dbReference type="Gene3D" id="3.90.1150.10">
    <property type="entry name" value="Aspartate Aminotransferase, domain 1"/>
    <property type="match status" value="1"/>
</dbReference>
<evidence type="ECO:0000259" key="2">
    <source>
        <dbReference type="Pfam" id="PF00266"/>
    </source>
</evidence>
<dbReference type="AlphaFoldDB" id="A0A382L9J6"/>
<accession>A0A382L9J6</accession>
<evidence type="ECO:0000313" key="3">
    <source>
        <dbReference type="EMBL" id="SVC33574.1"/>
    </source>
</evidence>
<dbReference type="InterPro" id="IPR015422">
    <property type="entry name" value="PyrdxlP-dep_Trfase_small"/>
</dbReference>
<organism evidence="3">
    <name type="scientific">marine metagenome</name>
    <dbReference type="NCBI Taxonomy" id="408172"/>
    <lineage>
        <taxon>unclassified sequences</taxon>
        <taxon>metagenomes</taxon>
        <taxon>ecological metagenomes</taxon>
    </lineage>
</organism>
<dbReference type="Gene3D" id="3.40.640.10">
    <property type="entry name" value="Type I PLP-dependent aspartate aminotransferase-like (Major domain)"/>
    <property type="match status" value="1"/>
</dbReference>
<dbReference type="PANTHER" id="PTHR43092">
    <property type="entry name" value="L-CYSTEINE DESULFHYDRASE"/>
    <property type="match status" value="1"/>
</dbReference>
<dbReference type="SUPFAM" id="SSF53383">
    <property type="entry name" value="PLP-dependent transferases"/>
    <property type="match status" value="1"/>
</dbReference>
<dbReference type="InterPro" id="IPR015424">
    <property type="entry name" value="PyrdxlP-dep_Trfase"/>
</dbReference>
<dbReference type="Pfam" id="PF00266">
    <property type="entry name" value="Aminotran_5"/>
    <property type="match status" value="1"/>
</dbReference>
<reference evidence="3" key="1">
    <citation type="submission" date="2018-05" db="EMBL/GenBank/DDBJ databases">
        <authorList>
            <person name="Lanie J.A."/>
            <person name="Ng W.-L."/>
            <person name="Kazmierczak K.M."/>
            <person name="Andrzejewski T.M."/>
            <person name="Davidsen T.M."/>
            <person name="Wayne K.J."/>
            <person name="Tettelin H."/>
            <person name="Glass J.I."/>
            <person name="Rusch D."/>
            <person name="Podicherti R."/>
            <person name="Tsui H.-C.T."/>
            <person name="Winkler M.E."/>
        </authorList>
    </citation>
    <scope>NUCLEOTIDE SEQUENCE</scope>
</reference>
<dbReference type="PROSITE" id="PS51257">
    <property type="entry name" value="PROKAR_LIPOPROTEIN"/>
    <property type="match status" value="1"/>
</dbReference>
<protein>
    <recommendedName>
        <fullName evidence="2">Aminotransferase class V domain-containing protein</fullName>
    </recommendedName>
</protein>